<protein>
    <recommendedName>
        <fullName evidence="4">DUF4190 domain-containing protein</fullName>
    </recommendedName>
</protein>
<evidence type="ECO:0000256" key="1">
    <source>
        <dbReference type="SAM" id="Phobius"/>
    </source>
</evidence>
<dbReference type="Proteomes" id="UP001248709">
    <property type="component" value="Unassembled WGS sequence"/>
</dbReference>
<organism evidence="2 3">
    <name type="scientific">Paenibacillus forsythiae</name>
    <dbReference type="NCBI Taxonomy" id="365616"/>
    <lineage>
        <taxon>Bacteria</taxon>
        <taxon>Bacillati</taxon>
        <taxon>Bacillota</taxon>
        <taxon>Bacilli</taxon>
        <taxon>Bacillales</taxon>
        <taxon>Paenibacillaceae</taxon>
        <taxon>Paenibacillus</taxon>
    </lineage>
</organism>
<sequence length="147" mass="15324">MNEPNPPENNAPQYAPIPGDSGSGFSPYQEELGSLKHSGPGIASFVIAMVALAGYIISFIVAGTLIQPVLNEGDVLKGETSGAFLFLGLSIIALGALNIIGVVTGIIGLALRRRRKVFGIIGTIINGLILILFLMLILVVLFHAGSL</sequence>
<reference evidence="2 3" key="1">
    <citation type="submission" date="2023-07" db="EMBL/GenBank/DDBJ databases">
        <title>Genomic Encyclopedia of Type Strains, Phase IV (KMG-IV): sequencing the most valuable type-strain genomes for metagenomic binning, comparative biology and taxonomic classification.</title>
        <authorList>
            <person name="Goeker M."/>
        </authorList>
    </citation>
    <scope>NUCLEOTIDE SEQUENCE [LARGE SCALE GENOMIC DNA]</scope>
    <source>
        <strain evidence="2 3">T98</strain>
    </source>
</reference>
<keyword evidence="1" id="KW-1133">Transmembrane helix</keyword>
<keyword evidence="3" id="KW-1185">Reference proteome</keyword>
<gene>
    <name evidence="2" type="ORF">J2Z22_000621</name>
</gene>
<keyword evidence="1" id="KW-0472">Membrane</keyword>
<feature type="transmembrane region" description="Helical" evidence="1">
    <location>
        <begin position="42"/>
        <end position="66"/>
    </location>
</feature>
<comment type="caution">
    <text evidence="2">The sequence shown here is derived from an EMBL/GenBank/DDBJ whole genome shotgun (WGS) entry which is preliminary data.</text>
</comment>
<feature type="transmembrane region" description="Helical" evidence="1">
    <location>
        <begin position="118"/>
        <end position="144"/>
    </location>
</feature>
<name>A0ABU3H2Q8_9BACL</name>
<proteinExistence type="predicted"/>
<dbReference type="RefSeq" id="WP_025702705.1">
    <property type="nucleotide sequence ID" value="NZ_JAUSUY010000002.1"/>
</dbReference>
<accession>A0ABU3H2Q8</accession>
<evidence type="ECO:0000313" key="2">
    <source>
        <dbReference type="EMBL" id="MDT3425108.1"/>
    </source>
</evidence>
<evidence type="ECO:0008006" key="4">
    <source>
        <dbReference type="Google" id="ProtNLM"/>
    </source>
</evidence>
<keyword evidence="1" id="KW-0812">Transmembrane</keyword>
<feature type="transmembrane region" description="Helical" evidence="1">
    <location>
        <begin position="86"/>
        <end position="111"/>
    </location>
</feature>
<evidence type="ECO:0000313" key="3">
    <source>
        <dbReference type="Proteomes" id="UP001248709"/>
    </source>
</evidence>
<dbReference type="EMBL" id="JAUSUY010000002">
    <property type="protein sequence ID" value="MDT3425108.1"/>
    <property type="molecule type" value="Genomic_DNA"/>
</dbReference>